<dbReference type="SUPFAM" id="SSF56935">
    <property type="entry name" value="Porins"/>
    <property type="match status" value="1"/>
</dbReference>
<feature type="domain" description="TonB-dependent receptor plug" evidence="12">
    <location>
        <begin position="56"/>
        <end position="173"/>
    </location>
</feature>
<dbReference type="InterPro" id="IPR036942">
    <property type="entry name" value="Beta-barrel_TonB_sf"/>
</dbReference>
<keyword evidence="6" id="KW-0408">Iron</keyword>
<evidence type="ECO:0000313" key="14">
    <source>
        <dbReference type="Proteomes" id="UP001596237"/>
    </source>
</evidence>
<dbReference type="EMBL" id="JBHSTT010000006">
    <property type="protein sequence ID" value="MFC6388148.1"/>
    <property type="molecule type" value="Genomic_DNA"/>
</dbReference>
<proteinExistence type="inferred from homology"/>
<evidence type="ECO:0000256" key="10">
    <source>
        <dbReference type="ARBA" id="ARBA00023237"/>
    </source>
</evidence>
<keyword evidence="13" id="KW-0675">Receptor</keyword>
<comment type="similarity">
    <text evidence="11">Belongs to the TonB-dependent receptor family.</text>
</comment>
<dbReference type="InterPro" id="IPR012910">
    <property type="entry name" value="Plug_dom"/>
</dbReference>
<protein>
    <submittedName>
        <fullName evidence="13">TonB-dependent receptor</fullName>
    </submittedName>
</protein>
<evidence type="ECO:0000256" key="9">
    <source>
        <dbReference type="ARBA" id="ARBA00023136"/>
    </source>
</evidence>
<evidence type="ECO:0000256" key="8">
    <source>
        <dbReference type="ARBA" id="ARBA00023077"/>
    </source>
</evidence>
<keyword evidence="5 11" id="KW-0812">Transmembrane</keyword>
<name>A0ABW1WHV7_9HYPH</name>
<evidence type="ECO:0000256" key="2">
    <source>
        <dbReference type="ARBA" id="ARBA00022448"/>
    </source>
</evidence>
<dbReference type="Gene3D" id="2.170.130.10">
    <property type="entry name" value="TonB-dependent receptor, plug domain"/>
    <property type="match status" value="1"/>
</dbReference>
<evidence type="ECO:0000256" key="6">
    <source>
        <dbReference type="ARBA" id="ARBA00023004"/>
    </source>
</evidence>
<organism evidence="13 14">
    <name type="scientific">Methylorubrum zatmanii</name>
    <dbReference type="NCBI Taxonomy" id="29429"/>
    <lineage>
        <taxon>Bacteria</taxon>
        <taxon>Pseudomonadati</taxon>
        <taxon>Pseudomonadota</taxon>
        <taxon>Alphaproteobacteria</taxon>
        <taxon>Hyphomicrobiales</taxon>
        <taxon>Methylobacteriaceae</taxon>
        <taxon>Methylorubrum</taxon>
    </lineage>
</organism>
<keyword evidence="9 11" id="KW-0472">Membrane</keyword>
<dbReference type="InterPro" id="IPR037066">
    <property type="entry name" value="Plug_dom_sf"/>
</dbReference>
<keyword evidence="2 11" id="KW-0813">Transport</keyword>
<keyword evidence="8" id="KW-0798">TonB box</keyword>
<accession>A0ABW1WHV7</accession>
<keyword evidence="14" id="KW-1185">Reference proteome</keyword>
<evidence type="ECO:0000256" key="7">
    <source>
        <dbReference type="ARBA" id="ARBA00023065"/>
    </source>
</evidence>
<reference evidence="14" key="1">
    <citation type="journal article" date="2019" name="Int. J. Syst. Evol. Microbiol.">
        <title>The Global Catalogue of Microorganisms (GCM) 10K type strain sequencing project: providing services to taxonomists for standard genome sequencing and annotation.</title>
        <authorList>
            <consortium name="The Broad Institute Genomics Platform"/>
            <consortium name="The Broad Institute Genome Sequencing Center for Infectious Disease"/>
            <person name="Wu L."/>
            <person name="Ma J."/>
        </authorList>
    </citation>
    <scope>NUCLEOTIDE SEQUENCE [LARGE SCALE GENOMIC DNA]</scope>
    <source>
        <strain evidence="14">CCUG 36916</strain>
    </source>
</reference>
<evidence type="ECO:0000259" key="12">
    <source>
        <dbReference type="Pfam" id="PF07715"/>
    </source>
</evidence>
<keyword evidence="4" id="KW-0410">Iron transport</keyword>
<evidence type="ECO:0000313" key="13">
    <source>
        <dbReference type="EMBL" id="MFC6388148.1"/>
    </source>
</evidence>
<keyword evidence="7" id="KW-0406">Ion transport</keyword>
<dbReference type="RefSeq" id="WP_192280668.1">
    <property type="nucleotide sequence ID" value="NZ_JBHSTT010000006.1"/>
</dbReference>
<comment type="caution">
    <text evidence="13">The sequence shown here is derived from an EMBL/GenBank/DDBJ whole genome shotgun (WGS) entry which is preliminary data.</text>
</comment>
<dbReference type="PANTHER" id="PTHR32552">
    <property type="entry name" value="FERRICHROME IRON RECEPTOR-RELATED"/>
    <property type="match status" value="1"/>
</dbReference>
<comment type="subcellular location">
    <subcellularLocation>
        <location evidence="1 11">Cell outer membrane</location>
        <topology evidence="1 11">Multi-pass membrane protein</topology>
    </subcellularLocation>
</comment>
<keyword evidence="10 11" id="KW-0998">Cell outer membrane</keyword>
<dbReference type="PROSITE" id="PS52016">
    <property type="entry name" value="TONB_DEPENDENT_REC_3"/>
    <property type="match status" value="1"/>
</dbReference>
<evidence type="ECO:0000256" key="4">
    <source>
        <dbReference type="ARBA" id="ARBA00022496"/>
    </source>
</evidence>
<gene>
    <name evidence="13" type="ORF">ACFQDP_02075</name>
</gene>
<evidence type="ECO:0000256" key="11">
    <source>
        <dbReference type="PROSITE-ProRule" id="PRU01360"/>
    </source>
</evidence>
<dbReference type="Proteomes" id="UP001596237">
    <property type="component" value="Unassembled WGS sequence"/>
</dbReference>
<dbReference type="PANTHER" id="PTHR32552:SF81">
    <property type="entry name" value="TONB-DEPENDENT OUTER MEMBRANE RECEPTOR"/>
    <property type="match status" value="1"/>
</dbReference>
<evidence type="ECO:0000256" key="5">
    <source>
        <dbReference type="ARBA" id="ARBA00022692"/>
    </source>
</evidence>
<dbReference type="Gene3D" id="2.40.170.20">
    <property type="entry name" value="TonB-dependent receptor, beta-barrel domain"/>
    <property type="match status" value="1"/>
</dbReference>
<dbReference type="Pfam" id="PF07715">
    <property type="entry name" value="Plug"/>
    <property type="match status" value="1"/>
</dbReference>
<evidence type="ECO:0000256" key="3">
    <source>
        <dbReference type="ARBA" id="ARBA00022452"/>
    </source>
</evidence>
<evidence type="ECO:0000256" key="1">
    <source>
        <dbReference type="ARBA" id="ARBA00004571"/>
    </source>
</evidence>
<dbReference type="InterPro" id="IPR039426">
    <property type="entry name" value="TonB-dep_rcpt-like"/>
</dbReference>
<sequence length="421" mass="45585">MPTHSVDHLLRGVSAAALLCMFGTPGIAQDAGGAATQTAMQLEEISVSGEKITRPLQQTASSVSVLTREDIERDVNRNSVSDALLGTPNVNFSASGGLGGAPTIRGQDSEGPNSGATAFFGGTVPRTVVNIDGHNLTYNELVFGNVPIWDVNSIEVFRGPQTISQGANSIAGAIIIRTNDPTFVPESRFQAVYGTRDLMRAAAMLNVPISEEVAARLALDYYARDNVIHYVNPAFDGTGTDRDLETRNLRFKLLYRPAALPGLEAKLTYSRTFNNRPTFEASTRPFSSLNSIVTSAPTYTNAAHVGIFDLSYDFGNGIKLANQFQYSDVYTKRYTAPASNGSATIHPKNISNETRLTFGDPTVNGFSGMAGYYFFSTDSIDTLTLAYPGRGNLTRYTDLRDSLGVFGELNYRFLDRWTLSG</sequence>
<keyword evidence="3 11" id="KW-1134">Transmembrane beta strand</keyword>